<name>A0AAV2QGY1_MEGNR</name>
<organism evidence="1 2">
    <name type="scientific">Meganyctiphanes norvegica</name>
    <name type="common">Northern krill</name>
    <name type="synonym">Thysanopoda norvegica</name>
    <dbReference type="NCBI Taxonomy" id="48144"/>
    <lineage>
        <taxon>Eukaryota</taxon>
        <taxon>Metazoa</taxon>
        <taxon>Ecdysozoa</taxon>
        <taxon>Arthropoda</taxon>
        <taxon>Crustacea</taxon>
        <taxon>Multicrustacea</taxon>
        <taxon>Malacostraca</taxon>
        <taxon>Eumalacostraca</taxon>
        <taxon>Eucarida</taxon>
        <taxon>Euphausiacea</taxon>
        <taxon>Euphausiidae</taxon>
        <taxon>Meganyctiphanes</taxon>
    </lineage>
</organism>
<proteinExistence type="predicted"/>
<evidence type="ECO:0000313" key="2">
    <source>
        <dbReference type="Proteomes" id="UP001497623"/>
    </source>
</evidence>
<dbReference type="Proteomes" id="UP001497623">
    <property type="component" value="Unassembled WGS sequence"/>
</dbReference>
<keyword evidence="2" id="KW-1185">Reference proteome</keyword>
<gene>
    <name evidence="1" type="ORF">MNOR_LOCUS12487</name>
</gene>
<reference evidence="1 2" key="1">
    <citation type="submission" date="2024-05" db="EMBL/GenBank/DDBJ databases">
        <authorList>
            <person name="Wallberg A."/>
        </authorList>
    </citation>
    <scope>NUCLEOTIDE SEQUENCE [LARGE SCALE GENOMIC DNA]</scope>
</reference>
<dbReference type="AlphaFoldDB" id="A0AAV2QGY1"/>
<evidence type="ECO:0000313" key="1">
    <source>
        <dbReference type="EMBL" id="CAL4084688.1"/>
    </source>
</evidence>
<dbReference type="EMBL" id="CAXKWB010006859">
    <property type="protein sequence ID" value="CAL4084688.1"/>
    <property type="molecule type" value="Genomic_DNA"/>
</dbReference>
<sequence>APPVDDTCYPRPGSCTGEEDYCEDNDTPCRIGWEGTPNECAKKDNTTCQCCKPTVTVSGTQYVVDSELGDDSNGGKGTDDAFQTIQRCVEELKLSEPVLNAELDQEDTMRLLK</sequence>
<comment type="caution">
    <text evidence="1">The sequence shown here is derived from an EMBL/GenBank/DDBJ whole genome shotgun (WGS) entry which is preliminary data.</text>
</comment>
<protein>
    <submittedName>
        <fullName evidence="1">Uncharacterized protein</fullName>
    </submittedName>
</protein>
<feature type="non-terminal residue" evidence="1">
    <location>
        <position position="1"/>
    </location>
</feature>
<accession>A0AAV2QGY1</accession>